<dbReference type="RefSeq" id="WP_380690771.1">
    <property type="nucleotide sequence ID" value="NZ_JBHRSS010000007.1"/>
</dbReference>
<gene>
    <name evidence="1" type="ORF">ACFOSU_15115</name>
</gene>
<name>A0ABV7EUM3_9GAMM</name>
<accession>A0ABV7EUM3</accession>
<sequence>MNAVDDAAVTAFLDGCDTGGLKRQVGRDGNDKYCDERPLGRSLFSSSRAPEVHGYGRLCSVQYPHAISIQTNEGMTTSAIARRGVIRINRRIPLPVVQRAVPAPYVAADAP</sequence>
<organism evidence="1 2">
    <name type="scientific">Salinisphaera aquimarina</name>
    <dbReference type="NCBI Taxonomy" id="2094031"/>
    <lineage>
        <taxon>Bacteria</taxon>
        <taxon>Pseudomonadati</taxon>
        <taxon>Pseudomonadota</taxon>
        <taxon>Gammaproteobacteria</taxon>
        <taxon>Salinisphaerales</taxon>
        <taxon>Salinisphaeraceae</taxon>
        <taxon>Salinisphaera</taxon>
    </lineage>
</organism>
<evidence type="ECO:0000313" key="1">
    <source>
        <dbReference type="EMBL" id="MFC3105211.1"/>
    </source>
</evidence>
<dbReference type="Proteomes" id="UP001595462">
    <property type="component" value="Unassembled WGS sequence"/>
</dbReference>
<protein>
    <submittedName>
        <fullName evidence="1">Uncharacterized protein</fullName>
    </submittedName>
</protein>
<dbReference type="EMBL" id="JBHRSS010000007">
    <property type="protein sequence ID" value="MFC3105211.1"/>
    <property type="molecule type" value="Genomic_DNA"/>
</dbReference>
<comment type="caution">
    <text evidence="1">The sequence shown here is derived from an EMBL/GenBank/DDBJ whole genome shotgun (WGS) entry which is preliminary data.</text>
</comment>
<evidence type="ECO:0000313" key="2">
    <source>
        <dbReference type="Proteomes" id="UP001595462"/>
    </source>
</evidence>
<keyword evidence="2" id="KW-1185">Reference proteome</keyword>
<reference evidence="2" key="1">
    <citation type="journal article" date="2019" name="Int. J. Syst. Evol. Microbiol.">
        <title>The Global Catalogue of Microorganisms (GCM) 10K type strain sequencing project: providing services to taxonomists for standard genome sequencing and annotation.</title>
        <authorList>
            <consortium name="The Broad Institute Genomics Platform"/>
            <consortium name="The Broad Institute Genome Sequencing Center for Infectious Disease"/>
            <person name="Wu L."/>
            <person name="Ma J."/>
        </authorList>
    </citation>
    <scope>NUCLEOTIDE SEQUENCE [LARGE SCALE GENOMIC DNA]</scope>
    <source>
        <strain evidence="2">KCTC 52640</strain>
    </source>
</reference>
<proteinExistence type="predicted"/>